<dbReference type="AlphaFoldDB" id="A0A9K3LPW3"/>
<evidence type="ECO:0000256" key="3">
    <source>
        <dbReference type="SAM" id="SignalP"/>
    </source>
</evidence>
<evidence type="ECO:0000313" key="5">
    <source>
        <dbReference type="Proteomes" id="UP000693970"/>
    </source>
</evidence>
<reference evidence="4" key="1">
    <citation type="journal article" date="2021" name="Sci. Rep.">
        <title>Diploid genomic architecture of Nitzschia inconspicua, an elite biomass production diatom.</title>
        <authorList>
            <person name="Oliver A."/>
            <person name="Podell S."/>
            <person name="Pinowska A."/>
            <person name="Traller J.C."/>
            <person name="Smith S.R."/>
            <person name="McClure R."/>
            <person name="Beliaev A."/>
            <person name="Bohutskyi P."/>
            <person name="Hill E.A."/>
            <person name="Rabines A."/>
            <person name="Zheng H."/>
            <person name="Allen L.Z."/>
            <person name="Kuo A."/>
            <person name="Grigoriev I.V."/>
            <person name="Allen A.E."/>
            <person name="Hazlebeck D."/>
            <person name="Allen E.E."/>
        </authorList>
    </citation>
    <scope>NUCLEOTIDE SEQUENCE</scope>
    <source>
        <strain evidence="4">Hildebrandi</strain>
    </source>
</reference>
<accession>A0A9K3LPW3</accession>
<gene>
    <name evidence="4" type="ORF">IV203_028993</name>
</gene>
<organism evidence="4 5">
    <name type="scientific">Nitzschia inconspicua</name>
    <dbReference type="NCBI Taxonomy" id="303405"/>
    <lineage>
        <taxon>Eukaryota</taxon>
        <taxon>Sar</taxon>
        <taxon>Stramenopiles</taxon>
        <taxon>Ochrophyta</taxon>
        <taxon>Bacillariophyta</taxon>
        <taxon>Bacillariophyceae</taxon>
        <taxon>Bacillariophycidae</taxon>
        <taxon>Bacillariales</taxon>
        <taxon>Bacillariaceae</taxon>
        <taxon>Nitzschia</taxon>
    </lineage>
</organism>
<evidence type="ECO:0000256" key="2">
    <source>
        <dbReference type="SAM" id="Phobius"/>
    </source>
</evidence>
<feature type="transmembrane region" description="Helical" evidence="2">
    <location>
        <begin position="160"/>
        <end position="179"/>
    </location>
</feature>
<keyword evidence="2" id="KW-0472">Membrane</keyword>
<dbReference type="OrthoDB" id="53570at2759"/>
<evidence type="ECO:0000256" key="1">
    <source>
        <dbReference type="SAM" id="MobiDB-lite"/>
    </source>
</evidence>
<sequence>MKVSRTPFQLLLIVPCALVSANNDDYTGTGSLRWKSFATTSLSSLKDRLGSSTAGPAPSMEPSSNSSSAPTCHGNSTVSPSPTISPVPTVSPAPTVPNATVSPAPSIAPTHHNETASPAPSIAPTKSNVTDKPTEAPITVAPTASPDHHHPNNRIHIWRLIYKTLSWMIVAGLSVLAFGSCMSNRYRIYYYLRGTWFSFLRLGCTQSILRTLRLDGVVFGRHGRDTSLNDIIFEGNNDLHEGLLMRETIG</sequence>
<keyword evidence="3" id="KW-0732">Signal</keyword>
<protein>
    <submittedName>
        <fullName evidence="4">Uncharacterized protein</fullName>
    </submittedName>
</protein>
<name>A0A9K3LPW3_9STRA</name>
<dbReference type="Proteomes" id="UP000693970">
    <property type="component" value="Unassembled WGS sequence"/>
</dbReference>
<comment type="caution">
    <text evidence="4">The sequence shown here is derived from an EMBL/GenBank/DDBJ whole genome shotgun (WGS) entry which is preliminary data.</text>
</comment>
<dbReference type="EMBL" id="JAGRRH010000007">
    <property type="protein sequence ID" value="KAG7366323.1"/>
    <property type="molecule type" value="Genomic_DNA"/>
</dbReference>
<feature type="signal peptide" evidence="3">
    <location>
        <begin position="1"/>
        <end position="21"/>
    </location>
</feature>
<feature type="region of interest" description="Disordered" evidence="1">
    <location>
        <begin position="46"/>
        <end position="147"/>
    </location>
</feature>
<evidence type="ECO:0000313" key="4">
    <source>
        <dbReference type="EMBL" id="KAG7366323.1"/>
    </source>
</evidence>
<feature type="compositionally biased region" description="Pro residues" evidence="1">
    <location>
        <begin position="83"/>
        <end position="95"/>
    </location>
</feature>
<proteinExistence type="predicted"/>
<keyword evidence="5" id="KW-1185">Reference proteome</keyword>
<feature type="compositionally biased region" description="Low complexity" evidence="1">
    <location>
        <begin position="56"/>
        <end position="82"/>
    </location>
</feature>
<keyword evidence="2" id="KW-1133">Transmembrane helix</keyword>
<keyword evidence="2" id="KW-0812">Transmembrane</keyword>
<feature type="chain" id="PRO_5039931365" evidence="3">
    <location>
        <begin position="22"/>
        <end position="250"/>
    </location>
</feature>
<reference evidence="4" key="2">
    <citation type="submission" date="2021-04" db="EMBL/GenBank/DDBJ databases">
        <authorList>
            <person name="Podell S."/>
        </authorList>
    </citation>
    <scope>NUCLEOTIDE SEQUENCE</scope>
    <source>
        <strain evidence="4">Hildebrandi</strain>
    </source>
</reference>